<dbReference type="Gene3D" id="2.60.40.4100">
    <property type="entry name" value="Zona pellucida, ZP-C domain"/>
    <property type="match status" value="1"/>
</dbReference>
<gene>
    <name evidence="4" type="ORF">XNOV1_A033783</name>
</gene>
<evidence type="ECO:0000313" key="4">
    <source>
        <dbReference type="EMBL" id="CAJ1050066.1"/>
    </source>
</evidence>
<keyword evidence="5" id="KW-1185">Reference proteome</keyword>
<proteinExistence type="predicted"/>
<evidence type="ECO:0000256" key="2">
    <source>
        <dbReference type="ARBA" id="ARBA00023157"/>
    </source>
</evidence>
<reference evidence="4" key="1">
    <citation type="submission" date="2023-08" db="EMBL/GenBank/DDBJ databases">
        <authorList>
            <person name="Alioto T."/>
            <person name="Alioto T."/>
            <person name="Gomez Garrido J."/>
        </authorList>
    </citation>
    <scope>NUCLEOTIDE SEQUENCE</scope>
</reference>
<sequence length="133" mass="14993">MEVFDDAALSTVATLVEMNKRIWVRLRTTGLDDKLVNIVIDSCWATKTDDQKAKPSYQLIKDGCSEDNTLVIKDNGMGLSSSFSFAAFQFSSSEKSDVYLHCQDCKKNGRRRRSVRYLRDDGPPALITMAWTS</sequence>
<keyword evidence="1" id="KW-0732">Signal</keyword>
<accession>A0AAV1EMU3</accession>
<dbReference type="InterPro" id="IPR001507">
    <property type="entry name" value="ZP_dom"/>
</dbReference>
<dbReference type="Proteomes" id="UP001178508">
    <property type="component" value="Chromosome 1"/>
</dbReference>
<dbReference type="AlphaFoldDB" id="A0AAV1EMU3"/>
<dbReference type="PROSITE" id="PS51034">
    <property type="entry name" value="ZP_2"/>
    <property type="match status" value="1"/>
</dbReference>
<dbReference type="InterPro" id="IPR055355">
    <property type="entry name" value="ZP-C"/>
</dbReference>
<name>A0AAV1EMU3_XYRNO</name>
<dbReference type="EMBL" id="OY660864">
    <property type="protein sequence ID" value="CAJ1050066.1"/>
    <property type="molecule type" value="Genomic_DNA"/>
</dbReference>
<dbReference type="PANTHER" id="PTHR14002">
    <property type="entry name" value="ENDOGLIN/TGF-BETA RECEPTOR TYPE III"/>
    <property type="match status" value="1"/>
</dbReference>
<evidence type="ECO:0000313" key="5">
    <source>
        <dbReference type="Proteomes" id="UP001178508"/>
    </source>
</evidence>
<dbReference type="PANTHER" id="PTHR14002:SF50">
    <property type="entry name" value="ALPHA-TECTORIN-LIKE-RELATED"/>
    <property type="match status" value="1"/>
</dbReference>
<evidence type="ECO:0000256" key="1">
    <source>
        <dbReference type="ARBA" id="ARBA00022729"/>
    </source>
</evidence>
<dbReference type="InterPro" id="IPR042235">
    <property type="entry name" value="ZP-C_dom"/>
</dbReference>
<dbReference type="Pfam" id="PF00100">
    <property type="entry name" value="Zona_pellucida"/>
    <property type="match status" value="1"/>
</dbReference>
<feature type="domain" description="ZP" evidence="3">
    <location>
        <begin position="1"/>
        <end position="125"/>
    </location>
</feature>
<evidence type="ECO:0000259" key="3">
    <source>
        <dbReference type="PROSITE" id="PS51034"/>
    </source>
</evidence>
<organism evidence="4 5">
    <name type="scientific">Xyrichtys novacula</name>
    <name type="common">Pearly razorfish</name>
    <name type="synonym">Hemipteronotus novacula</name>
    <dbReference type="NCBI Taxonomy" id="13765"/>
    <lineage>
        <taxon>Eukaryota</taxon>
        <taxon>Metazoa</taxon>
        <taxon>Chordata</taxon>
        <taxon>Craniata</taxon>
        <taxon>Vertebrata</taxon>
        <taxon>Euteleostomi</taxon>
        <taxon>Actinopterygii</taxon>
        <taxon>Neopterygii</taxon>
        <taxon>Teleostei</taxon>
        <taxon>Neoteleostei</taxon>
        <taxon>Acanthomorphata</taxon>
        <taxon>Eupercaria</taxon>
        <taxon>Labriformes</taxon>
        <taxon>Labridae</taxon>
        <taxon>Xyrichtys</taxon>
    </lineage>
</organism>
<protein>
    <submittedName>
        <fullName evidence="4">Uncharacterized protein LOC117808825</fullName>
    </submittedName>
</protein>
<keyword evidence="2" id="KW-1015">Disulfide bond</keyword>